<evidence type="ECO:0000256" key="1">
    <source>
        <dbReference type="SAM" id="MobiDB-lite"/>
    </source>
</evidence>
<name>A0A8S5NWT0_9CAUD</name>
<dbReference type="EMBL" id="BK015279">
    <property type="protein sequence ID" value="DAD99269.1"/>
    <property type="molecule type" value="Genomic_DNA"/>
</dbReference>
<protein>
    <submittedName>
        <fullName evidence="2">Portal</fullName>
    </submittedName>
</protein>
<feature type="region of interest" description="Disordered" evidence="1">
    <location>
        <begin position="403"/>
        <end position="423"/>
    </location>
</feature>
<accession>A0A8S5NWT0</accession>
<dbReference type="InterPro" id="IPR009279">
    <property type="entry name" value="Portal_Mu"/>
</dbReference>
<evidence type="ECO:0000313" key="2">
    <source>
        <dbReference type="EMBL" id="DAD99269.1"/>
    </source>
</evidence>
<dbReference type="Pfam" id="PF06074">
    <property type="entry name" value="Portal_Mu"/>
    <property type="match status" value="1"/>
</dbReference>
<organism evidence="2">
    <name type="scientific">Myoviridae sp. ctzUB9</name>
    <dbReference type="NCBI Taxonomy" id="2825213"/>
    <lineage>
        <taxon>Viruses</taxon>
        <taxon>Duplodnaviria</taxon>
        <taxon>Heunggongvirae</taxon>
        <taxon>Uroviricota</taxon>
        <taxon>Caudoviricetes</taxon>
    </lineage>
</organism>
<reference evidence="2" key="1">
    <citation type="journal article" date="2021" name="Proc. Natl. Acad. Sci. U.S.A.">
        <title>A Catalog of Tens of Thousands of Viruses from Human Metagenomes Reveals Hidden Associations with Chronic Diseases.</title>
        <authorList>
            <person name="Tisza M.J."/>
            <person name="Buck C.B."/>
        </authorList>
    </citation>
    <scope>NUCLEOTIDE SEQUENCE</scope>
    <source>
        <strain evidence="2">CtzUB9</strain>
    </source>
</reference>
<proteinExistence type="predicted"/>
<sequence>MAIDFRQPETGKPMKPHIKLKTPHGTIAPTAEQLSSQIAVLSHFGMSGFGGWLPNPDPILRKMGRQIDVYRELLRDPLVGGQVRRRKAAVARLQWRLDGDDVPTNVRDTIQAALQAHNLDRLIKDILNATLFGYQPIEIIWQRGSLWLPERIIAKPPEWFGFDDDAQLYFHQNGASTEPLPAYKFLCPTQEASYANPYGLGDLGLVFWAVTFKRAGLKFWAEFTQKYGSPWLIGKEPRSNTDADTNKLLDALEALLGNAVGTIPSDSSVEIHEASGKAASVDAYDKLIRYCRSEINIALLGQDQTTEANTNHASATAGLEVTDDIRDSDSRIVMGAINQLIDWICELNFGDVARPKFVLYEAEAYGSTELSQRDLNLHQIGARFSNHYFARAYGFQDGDLLPSQRQPENANFAEPSPYHEHSAAEDVPQIMETAVSGSLNTHAPDLTRELVGSLKNGATPEAVLQQLANAYPKLDHTAMQNELARLIFLADVVGRLEAQAELGEA</sequence>